<sequence length="485" mass="55690">MSEVTKNSLEEILPQLKCHFTWNLLKKECVSQHLEDRVFNDIKFLSTEFKARTYNLLAYIKHLRGENEAALECLQQAEELIQQEHTDQAETGSLVTWGNYAWVYYHLGRLSEAQIYVDKVKHSCKKLSNPYSIECPELDCEEGWTRIKCEKNERAKVCFEKALEEKPNNPEFSSGLAIASYYLDKKPQQQLSVNILKQAIELSPDNHYVKVLLALKLQELNEQAEGERLVKEALEKAPGQPDILTTAAKFYRKQGDLDKAIELFLETLELIPHDGYLYHQVGCCYRAKVKQMQNVGEFEANGNGEMIEELRKNARNYLNQALEKGLTPLQLYSNRTELLEAEECYQIACNKEHPDTDRQCHQHYCDLQEHNGKSEDSAVQHCLEEGLPRSKKKPENEEMKYQLQSIVENLPQDTPHSLYLQGLIHKLNGDLWQAAECYEKKLGQLLKNASSGIGHIFLSESELEDSSEETGQETGSPTSREPHNP</sequence>
<dbReference type="Pfam" id="PF13181">
    <property type="entry name" value="TPR_8"/>
    <property type="match status" value="1"/>
</dbReference>
<keyword evidence="2" id="KW-0677">Repeat</keyword>
<dbReference type="GO" id="GO:0045087">
    <property type="term" value="P:innate immune response"/>
    <property type="evidence" value="ECO:0007669"/>
    <property type="project" value="UniProtKB-KW"/>
</dbReference>
<evidence type="ECO:0000256" key="3">
    <source>
        <dbReference type="ARBA" id="ARBA00022803"/>
    </source>
</evidence>
<dbReference type="STRING" id="246437.L9KVG8"/>
<evidence type="ECO:0000256" key="6">
    <source>
        <dbReference type="ARBA" id="ARBA00038336"/>
    </source>
</evidence>
<dbReference type="Pfam" id="PF13424">
    <property type="entry name" value="TPR_12"/>
    <property type="match status" value="1"/>
</dbReference>
<dbReference type="Gene3D" id="1.25.40.10">
    <property type="entry name" value="Tetratricopeptide repeat domain"/>
    <property type="match status" value="3"/>
</dbReference>
<keyword evidence="4" id="KW-0391">Immunity</keyword>
<proteinExistence type="inferred from homology"/>
<dbReference type="PANTHER" id="PTHR10271:SF3">
    <property type="entry name" value="INTERFERON-INDUCED PROTEIN WITH TETRATRICOPEPTIDE REPEATS 3"/>
    <property type="match status" value="1"/>
</dbReference>
<evidence type="ECO:0000256" key="5">
    <source>
        <dbReference type="ARBA" id="ARBA00023118"/>
    </source>
</evidence>
<dbReference type="Proteomes" id="UP000011518">
    <property type="component" value="Unassembled WGS sequence"/>
</dbReference>
<reference evidence="10" key="2">
    <citation type="journal article" date="2013" name="Nat. Commun.">
        <title>Genome of the Chinese tree shrew.</title>
        <authorList>
            <person name="Fan Y."/>
            <person name="Huang Z.Y."/>
            <person name="Cao C.C."/>
            <person name="Chen C.S."/>
            <person name="Chen Y.X."/>
            <person name="Fan D.D."/>
            <person name="He J."/>
            <person name="Hou H.L."/>
            <person name="Hu L."/>
            <person name="Hu X.T."/>
            <person name="Jiang X.T."/>
            <person name="Lai R."/>
            <person name="Lang Y.S."/>
            <person name="Liang B."/>
            <person name="Liao S.G."/>
            <person name="Mu D."/>
            <person name="Ma Y.Y."/>
            <person name="Niu Y.Y."/>
            <person name="Sun X.Q."/>
            <person name="Xia J.Q."/>
            <person name="Xiao J."/>
            <person name="Xiong Z.Q."/>
            <person name="Xu L."/>
            <person name="Yang L."/>
            <person name="Zhang Y."/>
            <person name="Zhao W."/>
            <person name="Zhao X.D."/>
            <person name="Zheng Y.T."/>
            <person name="Zhou J.M."/>
            <person name="Zhu Y.B."/>
            <person name="Zhang G.J."/>
            <person name="Wang J."/>
            <person name="Yao Y.G."/>
        </authorList>
    </citation>
    <scope>NUCLEOTIDE SEQUENCE [LARGE SCALE GENOMIC DNA]</scope>
</reference>
<feature type="repeat" description="TPR" evidence="7">
    <location>
        <begin position="241"/>
        <end position="274"/>
    </location>
</feature>
<dbReference type="PROSITE" id="PS50005">
    <property type="entry name" value="TPR"/>
    <property type="match status" value="1"/>
</dbReference>
<dbReference type="SUPFAM" id="SSF81901">
    <property type="entry name" value="HCP-like"/>
    <property type="match status" value="1"/>
</dbReference>
<feature type="compositionally biased region" description="Acidic residues" evidence="8">
    <location>
        <begin position="461"/>
        <end position="471"/>
    </location>
</feature>
<evidence type="ECO:0000256" key="1">
    <source>
        <dbReference type="ARBA" id="ARBA00022588"/>
    </source>
</evidence>
<dbReference type="eggNOG" id="KOG1124">
    <property type="taxonomic scope" value="Eukaryota"/>
</dbReference>
<dbReference type="GO" id="GO:0051607">
    <property type="term" value="P:defense response to virus"/>
    <property type="evidence" value="ECO:0007669"/>
    <property type="project" value="UniProtKB-KW"/>
</dbReference>
<feature type="region of interest" description="Disordered" evidence="8">
    <location>
        <begin position="459"/>
        <end position="485"/>
    </location>
</feature>
<gene>
    <name evidence="9" type="ORF">TREES_T100006487</name>
</gene>
<dbReference type="OrthoDB" id="10043504at2759"/>
<dbReference type="FunCoup" id="L9KVG8">
    <property type="interactions" value="543"/>
</dbReference>
<evidence type="ECO:0000256" key="7">
    <source>
        <dbReference type="PROSITE-ProRule" id="PRU00339"/>
    </source>
</evidence>
<reference evidence="10" key="1">
    <citation type="submission" date="2012-07" db="EMBL/GenBank/DDBJ databases">
        <title>Genome of the Chinese tree shrew, a rising model animal genetically related to primates.</title>
        <authorList>
            <person name="Zhang G."/>
            <person name="Fan Y."/>
            <person name="Yao Y."/>
            <person name="Huang Z."/>
        </authorList>
    </citation>
    <scope>NUCLEOTIDE SEQUENCE [LARGE SCALE GENOMIC DNA]</scope>
</reference>
<comment type="similarity">
    <text evidence="6">Belongs to the IFIT family.</text>
</comment>
<dbReference type="SUPFAM" id="SSF48452">
    <property type="entry name" value="TPR-like"/>
    <property type="match status" value="2"/>
</dbReference>
<protein>
    <submittedName>
        <fullName evidence="9">Interferon-induced protein with tetratricopeptide repeats 3</fullName>
    </submittedName>
</protein>
<evidence type="ECO:0000313" key="9">
    <source>
        <dbReference type="EMBL" id="ELW66688.1"/>
    </source>
</evidence>
<accession>L9KVG8</accession>
<name>L9KVG8_TUPCH</name>
<keyword evidence="5" id="KW-0051">Antiviral defense</keyword>
<dbReference type="AlphaFoldDB" id="L9KVG8"/>
<evidence type="ECO:0000256" key="4">
    <source>
        <dbReference type="ARBA" id="ARBA00022859"/>
    </source>
</evidence>
<dbReference type="GO" id="GO:0005829">
    <property type="term" value="C:cytosol"/>
    <property type="evidence" value="ECO:0007669"/>
    <property type="project" value="TreeGrafter"/>
</dbReference>
<keyword evidence="10" id="KW-1185">Reference proteome</keyword>
<dbReference type="FunFam" id="1.25.40.10:FF:000036">
    <property type="entry name" value="interferon-induced protein with tetratricopeptide repeats 5"/>
    <property type="match status" value="1"/>
</dbReference>
<dbReference type="EMBL" id="KB320639">
    <property type="protein sequence ID" value="ELW66688.1"/>
    <property type="molecule type" value="Genomic_DNA"/>
</dbReference>
<evidence type="ECO:0000256" key="8">
    <source>
        <dbReference type="SAM" id="MobiDB-lite"/>
    </source>
</evidence>
<dbReference type="PANTHER" id="PTHR10271">
    <property type="entry name" value="INTERFERON-INDUCED PROTEIN WITH TETRATRICOPEPTIDE REPEATS"/>
    <property type="match status" value="1"/>
</dbReference>
<evidence type="ECO:0000256" key="2">
    <source>
        <dbReference type="ARBA" id="ARBA00022737"/>
    </source>
</evidence>
<dbReference type="InterPro" id="IPR011990">
    <property type="entry name" value="TPR-like_helical_dom_sf"/>
</dbReference>
<dbReference type="SMART" id="SM00028">
    <property type="entry name" value="TPR"/>
    <property type="match status" value="4"/>
</dbReference>
<evidence type="ECO:0000313" key="10">
    <source>
        <dbReference type="Proteomes" id="UP000011518"/>
    </source>
</evidence>
<keyword evidence="1" id="KW-0399">Innate immunity</keyword>
<dbReference type="InParanoid" id="L9KVG8"/>
<dbReference type="Pfam" id="PF14559">
    <property type="entry name" value="TPR_19"/>
    <property type="match status" value="1"/>
</dbReference>
<keyword evidence="3 7" id="KW-0802">TPR repeat</keyword>
<dbReference type="InterPro" id="IPR019734">
    <property type="entry name" value="TPR_rpt"/>
</dbReference>
<organism evidence="9 10">
    <name type="scientific">Tupaia chinensis</name>
    <name type="common">Chinese tree shrew</name>
    <name type="synonym">Tupaia belangeri chinensis</name>
    <dbReference type="NCBI Taxonomy" id="246437"/>
    <lineage>
        <taxon>Eukaryota</taxon>
        <taxon>Metazoa</taxon>
        <taxon>Chordata</taxon>
        <taxon>Craniata</taxon>
        <taxon>Vertebrata</taxon>
        <taxon>Euteleostomi</taxon>
        <taxon>Mammalia</taxon>
        <taxon>Eutheria</taxon>
        <taxon>Euarchontoglires</taxon>
        <taxon>Scandentia</taxon>
        <taxon>Tupaiidae</taxon>
        <taxon>Tupaia</taxon>
    </lineage>
</organism>